<accession>W5M016</accession>
<dbReference type="GeneTree" id="ENSGT00940000166451"/>
<keyword evidence="1" id="KW-0880">Kelch repeat</keyword>
<dbReference type="OMA" id="THKGILY"/>
<evidence type="ECO:0000259" key="4">
    <source>
        <dbReference type="PROSITE" id="PS50097"/>
    </source>
</evidence>
<dbReference type="SUPFAM" id="SSF54695">
    <property type="entry name" value="POZ domain"/>
    <property type="match status" value="1"/>
</dbReference>
<dbReference type="Ensembl" id="ENSLOCT00000001728.1">
    <property type="protein sequence ID" value="ENSLOCP00000001723.1"/>
    <property type="gene ID" value="ENSLOCG00000001511.1"/>
</dbReference>
<evidence type="ECO:0000313" key="6">
    <source>
        <dbReference type="Proteomes" id="UP000018468"/>
    </source>
</evidence>
<dbReference type="InterPro" id="IPR015915">
    <property type="entry name" value="Kelch-typ_b-propeller"/>
</dbReference>
<dbReference type="AlphaFoldDB" id="W5M016"/>
<dbReference type="InterPro" id="IPR017096">
    <property type="entry name" value="BTB-kelch_protein"/>
</dbReference>
<dbReference type="eggNOG" id="KOG4441">
    <property type="taxonomic scope" value="Eukaryota"/>
</dbReference>
<protein>
    <submittedName>
        <fullName evidence="5">Kelch-like protein 9</fullName>
    </submittedName>
</protein>
<keyword evidence="6" id="KW-1185">Reference proteome</keyword>
<dbReference type="InParanoid" id="W5M016"/>
<dbReference type="PANTHER" id="PTHR45632:SF15">
    <property type="entry name" value="BTB DOMAIN-CONTAINING PROTEIN"/>
    <property type="match status" value="1"/>
</dbReference>
<evidence type="ECO:0000256" key="2">
    <source>
        <dbReference type="ARBA" id="ARBA00022737"/>
    </source>
</evidence>
<dbReference type="Pfam" id="PF24681">
    <property type="entry name" value="Kelch_KLHDC2_KLHL20_DRC7"/>
    <property type="match status" value="1"/>
</dbReference>
<keyword evidence="2" id="KW-0677">Repeat</keyword>
<proteinExistence type="predicted"/>
<dbReference type="Proteomes" id="UP000018468">
    <property type="component" value="Linkage group LG21"/>
</dbReference>
<dbReference type="HOGENOM" id="CLU_004253_14_3_1"/>
<dbReference type="Bgee" id="ENSLOCG00000001511">
    <property type="expression patterns" value="Expressed in liver and 9 other cell types or tissues"/>
</dbReference>
<dbReference type="SUPFAM" id="SSF117281">
    <property type="entry name" value="Kelch motif"/>
    <property type="match status" value="1"/>
</dbReference>
<dbReference type="InterPro" id="IPR006652">
    <property type="entry name" value="Kelch_1"/>
</dbReference>
<dbReference type="InterPro" id="IPR011333">
    <property type="entry name" value="SKP1/BTB/POZ_sf"/>
</dbReference>
<reference evidence="5" key="2">
    <citation type="submission" date="2025-08" db="UniProtKB">
        <authorList>
            <consortium name="Ensembl"/>
        </authorList>
    </citation>
    <scope>IDENTIFICATION</scope>
</reference>
<feature type="domain" description="BTB" evidence="4">
    <location>
        <begin position="50"/>
        <end position="115"/>
    </location>
</feature>
<dbReference type="Pfam" id="PF07707">
    <property type="entry name" value="BACK"/>
    <property type="match status" value="1"/>
</dbReference>
<organism evidence="5 6">
    <name type="scientific">Lepisosteus oculatus</name>
    <name type="common">Spotted gar</name>
    <dbReference type="NCBI Taxonomy" id="7918"/>
    <lineage>
        <taxon>Eukaryota</taxon>
        <taxon>Metazoa</taxon>
        <taxon>Chordata</taxon>
        <taxon>Craniata</taxon>
        <taxon>Vertebrata</taxon>
        <taxon>Euteleostomi</taxon>
        <taxon>Actinopterygii</taxon>
        <taxon>Neopterygii</taxon>
        <taxon>Holostei</taxon>
        <taxon>Semionotiformes</taxon>
        <taxon>Lepisosteidae</taxon>
        <taxon>Lepisosteus</taxon>
    </lineage>
</organism>
<dbReference type="PROSITE" id="PS50097">
    <property type="entry name" value="BTB"/>
    <property type="match status" value="1"/>
</dbReference>
<reference evidence="5" key="3">
    <citation type="submission" date="2025-09" db="UniProtKB">
        <authorList>
            <consortium name="Ensembl"/>
        </authorList>
    </citation>
    <scope>IDENTIFICATION</scope>
</reference>
<dbReference type="Pfam" id="PF01344">
    <property type="entry name" value="Kelch_1"/>
    <property type="match status" value="1"/>
</dbReference>
<dbReference type="InterPro" id="IPR000210">
    <property type="entry name" value="BTB/POZ_dom"/>
</dbReference>
<dbReference type="SMART" id="SM00875">
    <property type="entry name" value="BACK"/>
    <property type="match status" value="1"/>
</dbReference>
<feature type="compositionally biased region" description="Polar residues" evidence="3">
    <location>
        <begin position="1"/>
        <end position="10"/>
    </location>
</feature>
<dbReference type="EMBL" id="AHAT01021790">
    <property type="status" value="NOT_ANNOTATED_CDS"/>
    <property type="molecule type" value="Genomic_DNA"/>
</dbReference>
<dbReference type="InterPro" id="IPR011705">
    <property type="entry name" value="BACK"/>
</dbReference>
<dbReference type="Gene3D" id="3.30.710.10">
    <property type="entry name" value="Potassium Channel Kv1.1, Chain A"/>
    <property type="match status" value="1"/>
</dbReference>
<evidence type="ECO:0000313" key="5">
    <source>
        <dbReference type="Ensembl" id="ENSLOCP00000001723.1"/>
    </source>
</evidence>
<feature type="region of interest" description="Disordered" evidence="3">
    <location>
        <begin position="1"/>
        <end position="24"/>
    </location>
</feature>
<dbReference type="SMART" id="SM00225">
    <property type="entry name" value="BTB"/>
    <property type="match status" value="1"/>
</dbReference>
<dbReference type="Gene3D" id="2.120.10.80">
    <property type="entry name" value="Kelch-type beta propeller"/>
    <property type="match status" value="1"/>
</dbReference>
<reference evidence="6" key="1">
    <citation type="submission" date="2011-12" db="EMBL/GenBank/DDBJ databases">
        <title>The Draft Genome of Lepisosteus oculatus.</title>
        <authorList>
            <consortium name="The Broad Institute Genome Assembly &amp; Analysis Group"/>
            <consortium name="Computational R&amp;D Group"/>
            <consortium name="and Sequencing Platform"/>
            <person name="Di Palma F."/>
            <person name="Alfoldi J."/>
            <person name="Johnson J."/>
            <person name="Berlin A."/>
            <person name="Gnerre S."/>
            <person name="Jaffe D."/>
            <person name="MacCallum I."/>
            <person name="Young S."/>
            <person name="Walker B.J."/>
            <person name="Lander E.S."/>
            <person name="Lindblad-Toh K."/>
        </authorList>
    </citation>
    <scope>NUCLEOTIDE SEQUENCE [LARGE SCALE GENOMIC DNA]</scope>
</reference>
<evidence type="ECO:0000256" key="3">
    <source>
        <dbReference type="SAM" id="MobiDB-lite"/>
    </source>
</evidence>
<dbReference type="PANTHER" id="PTHR45632">
    <property type="entry name" value="LD33804P"/>
    <property type="match status" value="1"/>
</dbReference>
<sequence>MIEDLSSQSKGLKMVSREPKGAEGKLLTSDAHSLRILEGARSLRDQGALCDVTLEAEGVRFPVHRVILASASSYCRVLFAAAAEGPSVVPLGDVSARGLGRVLDFVYAGRLELVLATLEETLKAAEALLVRDAVKLCFGFLDEALGPDNCAEILGITRRCGPEELRRKAARHVGARHRALLRDREELVALDEEVLRGILERSDLGRYSEAELLRCVLQWLQHSPARARHSRDLLRRIRFPLVPAGHLQELLRESPLLKTDSHCFGLLQEALAYHAQPYAQPALQGPSTQVRCGSDGLVVVGGRTADNKVCKEVWVSDERCATWRRLGELCSPLYNHCAAVLGGFLFVLGGQHKFDPAGNQPTNEVFRYDPRDGTWLQVAGMLEKRTRFHAAALAGQLMAVAGGTLRGRLTAGAEQYRPAENRWEPAAPLPVAVADHAGATLQGILYIAGGFSAGKTLRDLYSYLPRLQHWVPNRPMAFPRCDHAMAPAGDRIFCVGGRALNPAQEWVHVNEMECYSPAADQWTAVKVSAPERCQFSLSARGSRLCVAGGGSLRSLSKTGDVSLYDCQAGRWERAGALPLPLVDHTASLLTLPGEVLAGLAPEERPRSPLPASS</sequence>
<dbReference type="PIRSF" id="PIRSF037037">
    <property type="entry name" value="Kelch-like_protein_gigaxonin"/>
    <property type="match status" value="1"/>
</dbReference>
<dbReference type="STRING" id="7918.ENSLOCP00000001723"/>
<dbReference type="Pfam" id="PF00651">
    <property type="entry name" value="BTB"/>
    <property type="match status" value="1"/>
</dbReference>
<dbReference type="Gene3D" id="1.25.40.420">
    <property type="match status" value="1"/>
</dbReference>
<evidence type="ECO:0000256" key="1">
    <source>
        <dbReference type="ARBA" id="ARBA00022441"/>
    </source>
</evidence>
<name>W5M016_LEPOC</name>
<dbReference type="SMART" id="SM00612">
    <property type="entry name" value="Kelch"/>
    <property type="match status" value="5"/>
</dbReference>